<protein>
    <recommendedName>
        <fullName evidence="4">Lipoprotein</fullName>
    </recommendedName>
</protein>
<name>A0A069SG67_PHOVU</name>
<proteinExistence type="predicted"/>
<comment type="caution">
    <text evidence="2">The sequence shown here is derived from an EMBL/GenBank/DDBJ whole genome shotgun (WGS) entry which is preliminary data.</text>
</comment>
<evidence type="ECO:0008006" key="4">
    <source>
        <dbReference type="Google" id="ProtNLM"/>
    </source>
</evidence>
<accession>A0A069SG67</accession>
<gene>
    <name evidence="2" type="ORF">M099_2450</name>
</gene>
<feature type="chain" id="PRO_5001666506" description="Lipoprotein" evidence="1">
    <location>
        <begin position="24"/>
        <end position="279"/>
    </location>
</feature>
<dbReference type="EMBL" id="JNHM01000029">
    <property type="protein sequence ID" value="KDS53568.1"/>
    <property type="molecule type" value="Genomic_DNA"/>
</dbReference>
<dbReference type="AlphaFoldDB" id="A0A069SG67"/>
<dbReference type="PATRIC" id="fig|1339352.3.peg.2355"/>
<organism evidence="2 3">
    <name type="scientific">Phocaeicola vulgatus str. 3975 RP4</name>
    <dbReference type="NCBI Taxonomy" id="1339352"/>
    <lineage>
        <taxon>Bacteria</taxon>
        <taxon>Pseudomonadati</taxon>
        <taxon>Bacteroidota</taxon>
        <taxon>Bacteroidia</taxon>
        <taxon>Bacteroidales</taxon>
        <taxon>Bacteroidaceae</taxon>
        <taxon>Phocaeicola</taxon>
    </lineage>
</organism>
<dbReference type="PROSITE" id="PS51257">
    <property type="entry name" value="PROKAR_LIPOPROTEIN"/>
    <property type="match status" value="1"/>
</dbReference>
<feature type="signal peptide" evidence="1">
    <location>
        <begin position="1"/>
        <end position="23"/>
    </location>
</feature>
<keyword evidence="1" id="KW-0732">Signal</keyword>
<dbReference type="Proteomes" id="UP000027661">
    <property type="component" value="Unassembled WGS sequence"/>
</dbReference>
<sequence length="279" mass="32291">MKKIFYCFLLLTFFVLSCSKEEADMDGSQNKETENKEIKIILEAETSSQNIFAPIVFYQSFDFGKDAPCLSEVYDSIVWKSSHSPNSFKVFSHSNYARYVETTFFKWAHVYYSPGTYKTYLLGYKNNEIIYSSDTISIDITNKKDFLAFNWKDVTDSDFTTGYANNLDGYYLSTQTHIHQGVPSVMLYAKSEKYEKGGSMKSKQILYNYINSFFSLPNYTATSDESLRKEFSTIFSFQEENAIPLNIWLTPKAKIVLLRKDFKGLESEYKIYAEPGDLI</sequence>
<dbReference type="RefSeq" id="WP_005840947.1">
    <property type="nucleotide sequence ID" value="NZ_JNHM01000029.1"/>
</dbReference>
<reference evidence="2 3" key="1">
    <citation type="submission" date="2014-04" db="EMBL/GenBank/DDBJ databases">
        <authorList>
            <person name="Sears C."/>
            <person name="Carroll K."/>
            <person name="Sack B.R."/>
            <person name="Qadri F."/>
            <person name="Myers L.L."/>
            <person name="Chung G.-T."/>
            <person name="Escheverria P."/>
            <person name="Fraser C.M."/>
            <person name="Sadzewicz L."/>
            <person name="Shefchek K.A."/>
            <person name="Tallon L."/>
            <person name="Das S.P."/>
            <person name="Daugherty S."/>
            <person name="Mongodin E.F."/>
        </authorList>
    </citation>
    <scope>NUCLEOTIDE SEQUENCE [LARGE SCALE GENOMIC DNA]</scope>
    <source>
        <strain evidence="2 3">3975 RP4</strain>
    </source>
</reference>
<evidence type="ECO:0000313" key="2">
    <source>
        <dbReference type="EMBL" id="KDS53568.1"/>
    </source>
</evidence>
<evidence type="ECO:0000313" key="3">
    <source>
        <dbReference type="Proteomes" id="UP000027661"/>
    </source>
</evidence>
<evidence type="ECO:0000256" key="1">
    <source>
        <dbReference type="SAM" id="SignalP"/>
    </source>
</evidence>